<comment type="caution">
    <text evidence="2">The sequence shown here is derived from an EMBL/GenBank/DDBJ whole genome shotgun (WGS) entry which is preliminary data.</text>
</comment>
<reference evidence="2 3" key="1">
    <citation type="submission" date="2018-08" db="EMBL/GenBank/DDBJ databases">
        <title>Comparative genomics of wild bee and flower associated Lactobacillus reveals potential adaptation to the bee host.</title>
        <authorList>
            <person name="Vuong H.Q."/>
            <person name="Mcfrederick Q.S."/>
        </authorList>
    </citation>
    <scope>NUCLEOTIDE SEQUENCE</scope>
    <source>
        <strain evidence="1 3">HV_13</strain>
        <strain evidence="2">HV_63</strain>
    </source>
</reference>
<protein>
    <submittedName>
        <fullName evidence="2">Uncharacterized protein</fullName>
    </submittedName>
</protein>
<dbReference type="Pfam" id="PF24305">
    <property type="entry name" value="P8"/>
    <property type="match status" value="1"/>
</dbReference>
<name>A0A9Q8MUA4_9LACO</name>
<dbReference type="InterPro" id="IPR056216">
    <property type="entry name" value="P8-like"/>
</dbReference>
<keyword evidence="3" id="KW-1185">Reference proteome</keyword>
<evidence type="ECO:0000313" key="1">
    <source>
        <dbReference type="EMBL" id="TPR24597.1"/>
    </source>
</evidence>
<accession>A0A9Q8MUA4</accession>
<dbReference type="Proteomes" id="UP000777560">
    <property type="component" value="Unassembled WGS sequence"/>
</dbReference>
<evidence type="ECO:0000313" key="4">
    <source>
        <dbReference type="Proteomes" id="UP000784700"/>
    </source>
</evidence>
<organism evidence="2 4">
    <name type="scientific">Apilactobacillus micheneri</name>
    <dbReference type="NCBI Taxonomy" id="1899430"/>
    <lineage>
        <taxon>Bacteria</taxon>
        <taxon>Bacillati</taxon>
        <taxon>Bacillota</taxon>
        <taxon>Bacilli</taxon>
        <taxon>Lactobacillales</taxon>
        <taxon>Lactobacillaceae</taxon>
        <taxon>Apilactobacillus</taxon>
    </lineage>
</organism>
<sequence>MAETAEEKVEERERVLDTPMDKEFDWAKKDDTTPVRDALWDHYMEADGRDTMKTEAKMHPYLDMSNDEVAANAEKLLKN</sequence>
<evidence type="ECO:0000313" key="3">
    <source>
        <dbReference type="Proteomes" id="UP000777560"/>
    </source>
</evidence>
<dbReference type="GeneID" id="58107717"/>
<evidence type="ECO:0000313" key="2">
    <source>
        <dbReference type="EMBL" id="TPR46137.1"/>
    </source>
</evidence>
<dbReference type="AlphaFoldDB" id="A0A9Q8MUA4"/>
<gene>
    <name evidence="1" type="ORF">DY114_04775</name>
    <name evidence="2" type="ORF">DY130_01080</name>
</gene>
<proteinExistence type="predicted"/>
<dbReference type="EMBL" id="QUAV01000003">
    <property type="protein sequence ID" value="TPR24597.1"/>
    <property type="molecule type" value="Genomic_DNA"/>
</dbReference>
<dbReference type="EMBL" id="QUBG01000001">
    <property type="protein sequence ID" value="TPR46137.1"/>
    <property type="molecule type" value="Genomic_DNA"/>
</dbReference>
<dbReference type="RefSeq" id="WP_105963885.1">
    <property type="nucleotide sequence ID" value="NZ_POSO01000001.1"/>
</dbReference>
<dbReference type="Proteomes" id="UP000784700">
    <property type="component" value="Unassembled WGS sequence"/>
</dbReference>